<dbReference type="InterPro" id="IPR004276">
    <property type="entry name" value="GlycoTrans_28_N"/>
</dbReference>
<dbReference type="PANTHER" id="PTHR48050">
    <property type="entry name" value="STEROL 3-BETA-GLUCOSYLTRANSFERASE"/>
    <property type="match status" value="1"/>
</dbReference>
<evidence type="ECO:0000313" key="2">
    <source>
        <dbReference type="EMBL" id="GBD53415.1"/>
    </source>
</evidence>
<dbReference type="InterPro" id="IPR002213">
    <property type="entry name" value="UDP_glucos_trans"/>
</dbReference>
<dbReference type="Pfam" id="PF00201">
    <property type="entry name" value="UDPGT"/>
    <property type="match status" value="1"/>
</dbReference>
<dbReference type="Pfam" id="PF03033">
    <property type="entry name" value="Glyco_transf_28"/>
    <property type="match status" value="1"/>
</dbReference>
<dbReference type="PANTHER" id="PTHR48050:SF13">
    <property type="entry name" value="STEROL 3-BETA-GLUCOSYLTRANSFERASE UGT80A2"/>
    <property type="match status" value="1"/>
</dbReference>
<dbReference type="GO" id="GO:0008194">
    <property type="term" value="F:UDP-glycosyltransferase activity"/>
    <property type="evidence" value="ECO:0007669"/>
    <property type="project" value="InterPro"/>
</dbReference>
<protein>
    <submittedName>
        <fullName evidence="2">Glycosyl transferase</fullName>
    </submittedName>
</protein>
<accession>A0A2H6BTB2</accession>
<dbReference type="RefSeq" id="WP_103112412.1">
    <property type="nucleotide sequence ID" value="NZ_BEIU01000001.1"/>
</dbReference>
<feature type="domain" description="Glycosyltransferase family 28 N-terminal" evidence="1">
    <location>
        <begin position="13"/>
        <end position="98"/>
    </location>
</feature>
<gene>
    <name evidence="2" type="ORF">BGM30_25080</name>
</gene>
<evidence type="ECO:0000259" key="1">
    <source>
        <dbReference type="Pfam" id="PF03033"/>
    </source>
</evidence>
<organism evidence="2 3">
    <name type="scientific">Microcystis aeruginosa NIES-298</name>
    <dbReference type="NCBI Taxonomy" id="449468"/>
    <lineage>
        <taxon>Bacteria</taxon>
        <taxon>Bacillati</taxon>
        <taxon>Cyanobacteriota</taxon>
        <taxon>Cyanophyceae</taxon>
        <taxon>Oscillatoriophycideae</taxon>
        <taxon>Chroococcales</taxon>
        <taxon>Microcystaceae</taxon>
        <taxon>Microcystis</taxon>
    </lineage>
</organism>
<dbReference type="AlphaFoldDB" id="A0A2H6BTB2"/>
<dbReference type="InterPro" id="IPR050426">
    <property type="entry name" value="Glycosyltransferase_28"/>
</dbReference>
<dbReference type="GO" id="GO:0005975">
    <property type="term" value="P:carbohydrate metabolic process"/>
    <property type="evidence" value="ECO:0007669"/>
    <property type="project" value="InterPro"/>
</dbReference>
<dbReference type="Proteomes" id="UP000236321">
    <property type="component" value="Unassembled WGS sequence"/>
</dbReference>
<dbReference type="FunFam" id="3.40.50.2000:FF:000072">
    <property type="entry name" value="Glycosyl transferase"/>
    <property type="match status" value="1"/>
</dbReference>
<keyword evidence="2" id="KW-0808">Transferase</keyword>
<dbReference type="CDD" id="cd03784">
    <property type="entry name" value="GT1_Gtf-like"/>
    <property type="match status" value="1"/>
</dbReference>
<dbReference type="GO" id="GO:0016758">
    <property type="term" value="F:hexosyltransferase activity"/>
    <property type="evidence" value="ECO:0007669"/>
    <property type="project" value="InterPro"/>
</dbReference>
<dbReference type="SUPFAM" id="SSF53756">
    <property type="entry name" value="UDP-Glycosyltransferase/glycogen phosphorylase"/>
    <property type="match status" value="1"/>
</dbReference>
<dbReference type="GO" id="GO:0033072">
    <property type="term" value="P:vancomycin biosynthetic process"/>
    <property type="evidence" value="ECO:0007669"/>
    <property type="project" value="UniProtKB-ARBA"/>
</dbReference>
<evidence type="ECO:0000313" key="3">
    <source>
        <dbReference type="Proteomes" id="UP000236321"/>
    </source>
</evidence>
<name>A0A2H6BTB2_MICAE</name>
<dbReference type="EMBL" id="BEYQ01000007">
    <property type="protein sequence ID" value="GBD53415.1"/>
    <property type="molecule type" value="Genomic_DNA"/>
</dbReference>
<proteinExistence type="predicted"/>
<sequence>MTHFGILCPTASGHINPLLPLGKELQKRGHKVTCFLTLDGEEMVQAAGLDFQAIAPDKYPKGTSAKNLAEIGQLRGTAAVRRTVQSVTNSTAALFETIPQEMRRLGIDALIVDQVSPSGGTIAEKLAIPFVSFAGALVLNRDPLIPPFMTTWDYNPSFIGVIRNKLGYKLLDSLTRPLNELINRQRQEWGLIPYQNINQRYSPIAQISQQPAEFEFPRSNLPAHFHFTGPFHDSSTRKTIPFPYEKLTGQPLIYASLGTIQTRLQSTFNTIAEACADLPVQLVLSLGNTDSKIQITTKNALVVPYAPQLELLTRASLTITHAGLNTTLESLAQAVPMVAIPIANDQPGVSARIKWSGTGEVIPISRLEVPRLRKAIEKVLSVPSYRENALRMQKALQKTGGVKMAADIVEKAISTGQPVLSVL</sequence>
<reference evidence="3" key="1">
    <citation type="submission" date="2017-12" db="EMBL/GenBank/DDBJ databases">
        <title>Improved Draft Genome Sequence of Microcystis aeruginosa NIES-298, a Microcystin-Producing Cyanobacterium from Lake Kasumigaura, Japan.</title>
        <authorList>
            <person name="Yamaguchi H."/>
            <person name="Suzuki S."/>
            <person name="Kawachi M."/>
        </authorList>
    </citation>
    <scope>NUCLEOTIDE SEQUENCE [LARGE SCALE GENOMIC DNA]</scope>
    <source>
        <strain evidence="3">NIES-298</strain>
    </source>
</reference>
<comment type="caution">
    <text evidence="2">The sequence shown here is derived from an EMBL/GenBank/DDBJ whole genome shotgun (WGS) entry which is preliminary data.</text>
</comment>
<dbReference type="Gene3D" id="3.40.50.2000">
    <property type="entry name" value="Glycogen Phosphorylase B"/>
    <property type="match status" value="2"/>
</dbReference>